<dbReference type="InterPro" id="IPR011226">
    <property type="entry name" value="ATP-grasp_fam"/>
</dbReference>
<feature type="domain" description="ATP-grasp" evidence="5">
    <location>
        <begin position="115"/>
        <end position="312"/>
    </location>
</feature>
<name>A0A7L9U5W1_9BURK</name>
<dbReference type="EMBL" id="CP062941">
    <property type="protein sequence ID" value="QOL50473.1"/>
    <property type="molecule type" value="Genomic_DNA"/>
</dbReference>
<dbReference type="SUPFAM" id="SSF56059">
    <property type="entry name" value="Glutathione synthetase ATP-binding domain-like"/>
    <property type="match status" value="1"/>
</dbReference>
<dbReference type="PROSITE" id="PS00867">
    <property type="entry name" value="CPSASE_2"/>
    <property type="match status" value="1"/>
</dbReference>
<organism evidence="6 7">
    <name type="scientific">Massilia litorea</name>
    <dbReference type="NCBI Taxonomy" id="2769491"/>
    <lineage>
        <taxon>Bacteria</taxon>
        <taxon>Pseudomonadati</taxon>
        <taxon>Pseudomonadota</taxon>
        <taxon>Betaproteobacteria</taxon>
        <taxon>Burkholderiales</taxon>
        <taxon>Oxalobacteraceae</taxon>
        <taxon>Telluria group</taxon>
        <taxon>Massilia</taxon>
    </lineage>
</organism>
<dbReference type="Gene3D" id="3.30.470.20">
    <property type="entry name" value="ATP-grasp fold, B domain"/>
    <property type="match status" value="1"/>
</dbReference>
<dbReference type="KEGG" id="mlir:LPB04_03945"/>
<dbReference type="PROSITE" id="PS50975">
    <property type="entry name" value="ATP_GRASP"/>
    <property type="match status" value="1"/>
</dbReference>
<dbReference type="Pfam" id="PF15632">
    <property type="entry name" value="ATPgrasp_Ter"/>
    <property type="match status" value="1"/>
</dbReference>
<accession>A0A7L9U5W1</accession>
<dbReference type="AlphaFoldDB" id="A0A7L9U5W1"/>
<evidence type="ECO:0000313" key="7">
    <source>
        <dbReference type="Proteomes" id="UP000593875"/>
    </source>
</evidence>
<dbReference type="GO" id="GO:0046872">
    <property type="term" value="F:metal ion binding"/>
    <property type="evidence" value="ECO:0007669"/>
    <property type="project" value="InterPro"/>
</dbReference>
<evidence type="ECO:0000313" key="6">
    <source>
        <dbReference type="EMBL" id="QOL50473.1"/>
    </source>
</evidence>
<sequence length="339" mass="37251">MRVWFNRSFSSVHTAIDLIRQADTGERFTIIHSNPNPKSPVARVAHAFHLEPTGLATPEYIDWCVAFCREHQVEIFVPGREATAIAGVHARFEEVGTRVLSAASEASLQLIHDKARFYAETDLPVAPVAEFRHFEDAAGFEAAWDLLRRRHAKLCVKPSHSIYGLGFAVLDETRNSAELLMAGAEYHVSLADFRAGLARLGGFRSMLLMEYLDGREYSVDCVGDAGRLVTAVVRRKSNQAGAGQRIDQRQDILDATAQLCRTHGLNGIFNVQFREAAGKPRLLEINPRMSGGIGMACVAGPNLPYIALRGFADGFDAVDVTPVRNGIRVAELARAVELV</sequence>
<keyword evidence="3 4" id="KW-0067">ATP-binding</keyword>
<dbReference type="Gene3D" id="3.40.50.20">
    <property type="match status" value="1"/>
</dbReference>
<proteinExistence type="predicted"/>
<evidence type="ECO:0000256" key="4">
    <source>
        <dbReference type="PROSITE-ProRule" id="PRU00409"/>
    </source>
</evidence>
<reference evidence="6 7" key="1">
    <citation type="submission" date="2020-10" db="EMBL/GenBank/DDBJ databases">
        <title>Genome sequencing of Massilia sp. LPB0304.</title>
        <authorList>
            <person name="Kim J."/>
        </authorList>
    </citation>
    <scope>NUCLEOTIDE SEQUENCE [LARGE SCALE GENOMIC DNA]</scope>
    <source>
        <strain evidence="6 7">LPB0304</strain>
    </source>
</reference>
<dbReference type="RefSeq" id="WP_193687466.1">
    <property type="nucleotide sequence ID" value="NZ_CP062941.1"/>
</dbReference>
<keyword evidence="1" id="KW-0436">Ligase</keyword>
<evidence type="ECO:0000256" key="3">
    <source>
        <dbReference type="ARBA" id="ARBA00022840"/>
    </source>
</evidence>
<protein>
    <submittedName>
        <fullName evidence="6">ATP-grasp domain-containing protein</fullName>
    </submittedName>
</protein>
<keyword evidence="7" id="KW-1185">Reference proteome</keyword>
<evidence type="ECO:0000259" key="5">
    <source>
        <dbReference type="PROSITE" id="PS50975"/>
    </source>
</evidence>
<dbReference type="GO" id="GO:0016874">
    <property type="term" value="F:ligase activity"/>
    <property type="evidence" value="ECO:0007669"/>
    <property type="project" value="UniProtKB-KW"/>
</dbReference>
<dbReference type="PANTHER" id="PTHR43585:SF2">
    <property type="entry name" value="ATP-GRASP ENZYME FSQD"/>
    <property type="match status" value="1"/>
</dbReference>
<gene>
    <name evidence="6" type="ORF">LPB04_03945</name>
</gene>
<keyword evidence="2 4" id="KW-0547">Nucleotide-binding</keyword>
<dbReference type="InterPro" id="IPR011761">
    <property type="entry name" value="ATP-grasp"/>
</dbReference>
<dbReference type="PIRSF" id="PIRSF029120">
    <property type="entry name" value="UCP029120"/>
    <property type="match status" value="1"/>
</dbReference>
<dbReference type="GO" id="GO:0005524">
    <property type="term" value="F:ATP binding"/>
    <property type="evidence" value="ECO:0007669"/>
    <property type="project" value="UniProtKB-UniRule"/>
</dbReference>
<dbReference type="InterPro" id="IPR005479">
    <property type="entry name" value="CPAse_ATP-bd"/>
</dbReference>
<evidence type="ECO:0000256" key="1">
    <source>
        <dbReference type="ARBA" id="ARBA00022598"/>
    </source>
</evidence>
<dbReference type="PANTHER" id="PTHR43585">
    <property type="entry name" value="FUMIPYRROLE BIOSYNTHESIS PROTEIN C"/>
    <property type="match status" value="1"/>
</dbReference>
<dbReference type="Proteomes" id="UP000593875">
    <property type="component" value="Chromosome"/>
</dbReference>
<evidence type="ECO:0000256" key="2">
    <source>
        <dbReference type="ARBA" id="ARBA00022741"/>
    </source>
</evidence>
<dbReference type="InterPro" id="IPR052032">
    <property type="entry name" value="ATP-dep_AA_Ligase"/>
</dbReference>